<dbReference type="SUPFAM" id="SSF50978">
    <property type="entry name" value="WD40 repeat-like"/>
    <property type="match status" value="1"/>
</dbReference>
<evidence type="ECO:0000256" key="11">
    <source>
        <dbReference type="SAM" id="Coils"/>
    </source>
</evidence>
<comment type="caution">
    <text evidence="13">The sequence shown here is derived from an EMBL/GenBank/DDBJ whole genome shotgun (WGS) entry which is preliminary data.</text>
</comment>
<keyword evidence="7 11" id="KW-0175">Coiled coil</keyword>
<dbReference type="InterPro" id="IPR015943">
    <property type="entry name" value="WD40/YVTN_repeat-like_dom_sf"/>
</dbReference>
<evidence type="ECO:0000259" key="12">
    <source>
        <dbReference type="PROSITE" id="PS50086"/>
    </source>
</evidence>
<dbReference type="GO" id="GO:0060090">
    <property type="term" value="F:molecular adaptor activity"/>
    <property type="evidence" value="ECO:0007669"/>
    <property type="project" value="UniProtKB-ARBA"/>
</dbReference>
<organism evidence="13 14">
    <name type="scientific">Aquatica leii</name>
    <dbReference type="NCBI Taxonomy" id="1421715"/>
    <lineage>
        <taxon>Eukaryota</taxon>
        <taxon>Metazoa</taxon>
        <taxon>Ecdysozoa</taxon>
        <taxon>Arthropoda</taxon>
        <taxon>Hexapoda</taxon>
        <taxon>Insecta</taxon>
        <taxon>Pterygota</taxon>
        <taxon>Neoptera</taxon>
        <taxon>Endopterygota</taxon>
        <taxon>Coleoptera</taxon>
        <taxon>Polyphaga</taxon>
        <taxon>Elateriformia</taxon>
        <taxon>Elateroidea</taxon>
        <taxon>Lampyridae</taxon>
        <taxon>Luciolinae</taxon>
        <taxon>Aquatica</taxon>
    </lineage>
</organism>
<proteinExistence type="predicted"/>
<evidence type="ECO:0000256" key="8">
    <source>
        <dbReference type="ARBA" id="ARBA00023212"/>
    </source>
</evidence>
<evidence type="ECO:0000313" key="14">
    <source>
        <dbReference type="Proteomes" id="UP001353858"/>
    </source>
</evidence>
<dbReference type="GO" id="GO:0034451">
    <property type="term" value="C:centriolar satellite"/>
    <property type="evidence" value="ECO:0007669"/>
    <property type="project" value="UniProtKB-SubCell"/>
</dbReference>
<dbReference type="Pfam" id="PF00566">
    <property type="entry name" value="RabGAP-TBC"/>
    <property type="match status" value="1"/>
</dbReference>
<dbReference type="InterPro" id="IPR051570">
    <property type="entry name" value="TBC1_cilium_biogenesis"/>
</dbReference>
<dbReference type="Gene3D" id="1.10.472.80">
    <property type="entry name" value="Ypt/Rab-GAP domain of gyp1p, domain 3"/>
    <property type="match status" value="1"/>
</dbReference>
<dbReference type="InterPro" id="IPR035969">
    <property type="entry name" value="Rab-GAP_TBC_sf"/>
</dbReference>
<keyword evidence="4" id="KW-0963">Cytoplasm</keyword>
<comment type="subcellular location">
    <subcellularLocation>
        <location evidence="1">Cell projection</location>
        <location evidence="1">Cilium</location>
    </subcellularLocation>
    <subcellularLocation>
        <location evidence="2">Cytoplasm</location>
        <location evidence="2">Cytoskeleton</location>
        <location evidence="2">Microtubule organizing center</location>
        <location evidence="2">Centrosome</location>
        <location evidence="2">Centriolar satellite</location>
    </subcellularLocation>
</comment>
<sequence>MSNILNINPFINSETITKQILQLKPPWKNGLILQLQNITYQLKTQQKLCIRFLHLAFDKSENILVASNHTGNIVLLDLDRNKFWILPRINSCTVVKFSTYNPAEVILGMQNGLIYIVNIQSGEITGELKCHCLPVLDITFAQTYICLSASKKEAIIWDLRTNVKIQVLTLIEDCLLKHVMFIPVVDNILACFDDDSVLIWKFPTFEVYKEIRLAEWQANSIKSIAFTRNGRAVIFAGHLPQLVIFTIDTWAILNKIVLPDYITSLKKIAFIPQIFDGGSNKILAILTGSGVLHFYDMEQNLILNKIATDTEIVKFDSSFDGKYIACLFKTGEISIYGGTQCIHPKNDLLMSNQLKPNRKSRNVIYSKKNGQLAVVQKKINDFLDVDKLRSILKEFGEYPDAYRSRIWSQLLKVPNNNEQYNNFINDPSNVPFLNLSLESKSSLQTLKKLLSNLITWCPYFEHVTYLPVFVFPFTKLFQNDPICCFEMICTIILNWCQHWFEYFPLPPINVLAMIENLLLEHDEELLTHFTTYDITSKMYAWPLLEAAFSEVLPTTQWCVLWDHILSNEPPFLIMTVIAYNIINRKSLLTLKTKEDFQYFYHNQNIINMKQFTSKCYALLNKTSEKNHPNRYLDPFRSMQSGPYPSFAGFPKNVIDFNFAEFEKLKQEKVEIKKEQSLMLTQKQVFLQNLEIAELQKVEEERLNEMENACRQKIIEETERVKEQRSRINELRNQLQLEEIDLLNKSRQRILTKNTKQRQLALEKLLGDVHQNRVTEEMEIVKAEGDLVKRYSELLHQKIKLEETLQTELPVPGLSNEYRLLKIQQQKLIESLDAIKHSAHDDNQIKNITIATGISAMDDLIMQIEMELATHMADKYENVNRAHSGMKLLKLESETKQLEMEVSKLLSVLAEIKSQETKQRLVELHDNVRNAKNLKKLHGSQYVNLQRPSHLDKVSRIDSFGDDFAKLRQMIHEACEPEFHNDGNSIYEEKEIACIELETD</sequence>
<keyword evidence="14" id="KW-1185">Reference proteome</keyword>
<dbReference type="FunFam" id="1.10.472.80:FF:000022">
    <property type="entry name" value="TBC1 domain family, member 31"/>
    <property type="match status" value="1"/>
</dbReference>
<dbReference type="InterPro" id="IPR036322">
    <property type="entry name" value="WD40_repeat_dom_sf"/>
</dbReference>
<evidence type="ECO:0000256" key="3">
    <source>
        <dbReference type="ARBA" id="ARBA00014199"/>
    </source>
</evidence>
<reference evidence="14" key="1">
    <citation type="submission" date="2023-01" db="EMBL/GenBank/DDBJ databases">
        <title>Key to firefly adult light organ development and bioluminescence: homeobox transcription factors regulate luciferase expression and transportation to peroxisome.</title>
        <authorList>
            <person name="Fu X."/>
        </authorList>
    </citation>
    <scope>NUCLEOTIDE SEQUENCE [LARGE SCALE GENOMIC DNA]</scope>
</reference>
<dbReference type="Gene3D" id="2.130.10.10">
    <property type="entry name" value="YVTN repeat-like/Quinoprotein amine dehydrogenase"/>
    <property type="match status" value="1"/>
</dbReference>
<keyword evidence="8" id="KW-0206">Cytoskeleton</keyword>
<evidence type="ECO:0000256" key="1">
    <source>
        <dbReference type="ARBA" id="ARBA00004138"/>
    </source>
</evidence>
<name>A0AAN7SKN3_9COLE</name>
<keyword evidence="9" id="KW-0966">Cell projection</keyword>
<dbReference type="PANTHER" id="PTHR19853">
    <property type="entry name" value="WD REPEAT CONTAINING PROTEIN 3 WDR3"/>
    <property type="match status" value="1"/>
</dbReference>
<dbReference type="Proteomes" id="UP001353858">
    <property type="component" value="Unassembled WGS sequence"/>
</dbReference>
<dbReference type="SUPFAM" id="SSF47923">
    <property type="entry name" value="Ypt/Rab-GAP domain of gyp1p"/>
    <property type="match status" value="1"/>
</dbReference>
<dbReference type="PANTHER" id="PTHR19853:SF1">
    <property type="entry name" value="TBC1 DOMAIN FAMILY MEMBER 31"/>
    <property type="match status" value="1"/>
</dbReference>
<feature type="domain" description="Rab-GAP TBC" evidence="12">
    <location>
        <begin position="397"/>
        <end position="568"/>
    </location>
</feature>
<feature type="coiled-coil region" evidence="11">
    <location>
        <begin position="887"/>
        <end position="933"/>
    </location>
</feature>
<evidence type="ECO:0000256" key="5">
    <source>
        <dbReference type="ARBA" id="ARBA00022574"/>
    </source>
</evidence>
<evidence type="ECO:0000313" key="13">
    <source>
        <dbReference type="EMBL" id="KAK4884309.1"/>
    </source>
</evidence>
<evidence type="ECO:0000256" key="4">
    <source>
        <dbReference type="ARBA" id="ARBA00022490"/>
    </source>
</evidence>
<dbReference type="GO" id="GO:0036064">
    <property type="term" value="C:ciliary basal body"/>
    <property type="evidence" value="ECO:0007669"/>
    <property type="project" value="TreeGrafter"/>
</dbReference>
<keyword evidence="6" id="KW-0677">Repeat</keyword>
<dbReference type="EMBL" id="JARPUR010000001">
    <property type="protein sequence ID" value="KAK4884309.1"/>
    <property type="molecule type" value="Genomic_DNA"/>
</dbReference>
<dbReference type="PROSITE" id="PS50086">
    <property type="entry name" value="TBC_RABGAP"/>
    <property type="match status" value="1"/>
</dbReference>
<protein>
    <recommendedName>
        <fullName evidence="3">TBC1 domain family member 31</fullName>
    </recommendedName>
</protein>
<evidence type="ECO:0000256" key="9">
    <source>
        <dbReference type="ARBA" id="ARBA00023273"/>
    </source>
</evidence>
<evidence type="ECO:0000256" key="7">
    <source>
        <dbReference type="ARBA" id="ARBA00023054"/>
    </source>
</evidence>
<dbReference type="InterPro" id="IPR000195">
    <property type="entry name" value="Rab-GAP-TBC_dom"/>
</dbReference>
<dbReference type="AlphaFoldDB" id="A0AAN7SKN3"/>
<gene>
    <name evidence="13" type="ORF">RN001_000580</name>
</gene>
<comment type="function">
    <text evidence="10">Molecular adapter which is involved in cilium biogenesis. Part of a functional complex including OFD1 a centriolar protein involved in cilium assembly. Could regulate the cAMP-dependent phosphorylation of OFD1, and its subsequent ubiquitination by PJA2 which ultimately leads to its proteasomal degradation.</text>
</comment>
<keyword evidence="5" id="KW-0853">WD repeat</keyword>
<accession>A0AAN7SKN3</accession>
<evidence type="ECO:0000256" key="2">
    <source>
        <dbReference type="ARBA" id="ARBA00004607"/>
    </source>
</evidence>
<evidence type="ECO:0000256" key="6">
    <source>
        <dbReference type="ARBA" id="ARBA00022737"/>
    </source>
</evidence>
<feature type="coiled-coil region" evidence="11">
    <location>
        <begin position="713"/>
        <end position="747"/>
    </location>
</feature>
<dbReference type="GO" id="GO:0060271">
    <property type="term" value="P:cilium assembly"/>
    <property type="evidence" value="ECO:0007669"/>
    <property type="project" value="UniProtKB-ARBA"/>
</dbReference>
<evidence type="ECO:0000256" key="10">
    <source>
        <dbReference type="ARBA" id="ARBA00034464"/>
    </source>
</evidence>